<keyword evidence="1" id="KW-0472">Membrane</keyword>
<feature type="transmembrane region" description="Helical" evidence="1">
    <location>
        <begin position="6"/>
        <end position="25"/>
    </location>
</feature>
<name>A0A0A9DXH5_ARUDO</name>
<sequence length="54" mass="6141">MIEVFVFSHQLIFLAICYMGFTCLFTSQDNKAAFYFNFGNSANMAVSYAIVLIK</sequence>
<proteinExistence type="predicted"/>
<reference evidence="2" key="1">
    <citation type="submission" date="2014-09" db="EMBL/GenBank/DDBJ databases">
        <authorList>
            <person name="Magalhaes I.L.F."/>
            <person name="Oliveira U."/>
            <person name="Santos F.R."/>
            <person name="Vidigal T.H.D.A."/>
            <person name="Brescovit A.D."/>
            <person name="Santos A.J."/>
        </authorList>
    </citation>
    <scope>NUCLEOTIDE SEQUENCE</scope>
    <source>
        <tissue evidence="2">Shoot tissue taken approximately 20 cm above the soil surface</tissue>
    </source>
</reference>
<feature type="transmembrane region" description="Helical" evidence="1">
    <location>
        <begin position="32"/>
        <end position="53"/>
    </location>
</feature>
<keyword evidence="1" id="KW-1133">Transmembrane helix</keyword>
<protein>
    <submittedName>
        <fullName evidence="2">Uncharacterized protein</fullName>
    </submittedName>
</protein>
<evidence type="ECO:0000256" key="1">
    <source>
        <dbReference type="SAM" id="Phobius"/>
    </source>
</evidence>
<keyword evidence="1" id="KW-0812">Transmembrane</keyword>
<organism evidence="2">
    <name type="scientific">Arundo donax</name>
    <name type="common">Giant reed</name>
    <name type="synonym">Donax arundinaceus</name>
    <dbReference type="NCBI Taxonomy" id="35708"/>
    <lineage>
        <taxon>Eukaryota</taxon>
        <taxon>Viridiplantae</taxon>
        <taxon>Streptophyta</taxon>
        <taxon>Embryophyta</taxon>
        <taxon>Tracheophyta</taxon>
        <taxon>Spermatophyta</taxon>
        <taxon>Magnoliopsida</taxon>
        <taxon>Liliopsida</taxon>
        <taxon>Poales</taxon>
        <taxon>Poaceae</taxon>
        <taxon>PACMAD clade</taxon>
        <taxon>Arundinoideae</taxon>
        <taxon>Arundineae</taxon>
        <taxon>Arundo</taxon>
    </lineage>
</organism>
<reference evidence="2" key="2">
    <citation type="journal article" date="2015" name="Data Brief">
        <title>Shoot transcriptome of the giant reed, Arundo donax.</title>
        <authorList>
            <person name="Barrero R.A."/>
            <person name="Guerrero F.D."/>
            <person name="Moolhuijzen P."/>
            <person name="Goolsby J.A."/>
            <person name="Tidwell J."/>
            <person name="Bellgard S.E."/>
            <person name="Bellgard M.I."/>
        </authorList>
    </citation>
    <scope>NUCLEOTIDE SEQUENCE</scope>
    <source>
        <tissue evidence="2">Shoot tissue taken approximately 20 cm above the soil surface</tissue>
    </source>
</reference>
<dbReference type="EMBL" id="GBRH01207515">
    <property type="protein sequence ID" value="JAD90380.1"/>
    <property type="molecule type" value="Transcribed_RNA"/>
</dbReference>
<accession>A0A0A9DXH5</accession>
<dbReference type="AlphaFoldDB" id="A0A0A9DXH5"/>
<evidence type="ECO:0000313" key="2">
    <source>
        <dbReference type="EMBL" id="JAD90380.1"/>
    </source>
</evidence>